<dbReference type="NCBIfam" id="TIGR01895">
    <property type="entry name" value="cas_Cas5t"/>
    <property type="match status" value="1"/>
</dbReference>
<name>A0A2K5ATH5_9ARCH</name>
<dbReference type="NCBIfam" id="TIGR02593">
    <property type="entry name" value="CRISPR_cas5"/>
    <property type="match status" value="1"/>
</dbReference>
<dbReference type="EMBL" id="LT981265">
    <property type="protein sequence ID" value="SPC34945.1"/>
    <property type="molecule type" value="Genomic_DNA"/>
</dbReference>
<proteinExistence type="predicted"/>
<dbReference type="Gene3D" id="3.30.70.2660">
    <property type="match status" value="1"/>
</dbReference>
<evidence type="ECO:0000313" key="3">
    <source>
        <dbReference type="Proteomes" id="UP000236248"/>
    </source>
</evidence>
<evidence type="ECO:0000256" key="1">
    <source>
        <dbReference type="ARBA" id="ARBA00023118"/>
    </source>
</evidence>
<protein>
    <submittedName>
        <fullName evidence="2">CRISPR-associated protein Cas5</fullName>
    </submittedName>
</protein>
<accession>A0A2K5ATH5</accession>
<dbReference type="RefSeq" id="WP_103286506.1">
    <property type="nucleotide sequence ID" value="NZ_LT981265.1"/>
</dbReference>
<sequence length="278" mass="32744">MSNAVLFIELFQPFAQYRNPFTFYYAQTYPLPSRSTVIGMLQNALDDWYGNRYGCLWDELKISIHGEFENSFWNYQSMIKGYPFVKDGILMMEDKRLYGEGKKAQRSPVYQEELFNGRLFLFLQGNEELVNELHKALEHPRKILMLGRSEDVIFIRRVCVADKVNKISIKGDIKITYPTYIIEKEFPIENKKYPVFYIPISSKFQNNRQEIRYKSDIKQYSTKRDVIFESVIYTGRDYSIVLKEGSSIDVDFYKINDNVYPIIDKWGWLDGSTGCVKG</sequence>
<dbReference type="InterPro" id="IPR013337">
    <property type="entry name" value="CRISPR-assoc_prot_Cas5_Tneap"/>
</dbReference>
<dbReference type="InterPro" id="IPR021124">
    <property type="entry name" value="CRISPR-assoc_prot_Cas5"/>
</dbReference>
<dbReference type="Pfam" id="PF09704">
    <property type="entry name" value="Cas_Cas5d"/>
    <property type="match status" value="1"/>
</dbReference>
<dbReference type="Proteomes" id="UP000236248">
    <property type="component" value="Chromosome NCAV"/>
</dbReference>
<dbReference type="AlphaFoldDB" id="A0A2K5ATH5"/>
<reference evidence="3" key="1">
    <citation type="submission" date="2018-01" db="EMBL/GenBank/DDBJ databases">
        <authorList>
            <person name="Kerou L M."/>
        </authorList>
    </citation>
    <scope>NUCLEOTIDE SEQUENCE [LARGE SCALE GENOMIC DNA]</scope>
    <source>
        <strain evidence="3">SCU2</strain>
    </source>
</reference>
<organism evidence="2 3">
    <name type="scientific">Candidatus Nitrosocaldus cavascurensis</name>
    <dbReference type="NCBI Taxonomy" id="2058097"/>
    <lineage>
        <taxon>Archaea</taxon>
        <taxon>Nitrososphaerota</taxon>
        <taxon>Nitrososphaeria</taxon>
        <taxon>Candidatus Nitrosocaldales</taxon>
        <taxon>Candidatus Nitrosocaldaceae</taxon>
        <taxon>Candidatus Nitrosocaldus</taxon>
    </lineage>
</organism>
<dbReference type="InterPro" id="IPR013422">
    <property type="entry name" value="CRISPR-assoc_prot_Cas5_N"/>
</dbReference>
<gene>
    <name evidence="2" type="primary">cas5b</name>
    <name evidence="2" type="ORF">NCAV_1782</name>
</gene>
<keyword evidence="1" id="KW-0051">Antiviral defense</keyword>
<dbReference type="KEGG" id="ncv:NCAV_1782"/>
<dbReference type="GeneID" id="41595751"/>
<evidence type="ECO:0000313" key="2">
    <source>
        <dbReference type="EMBL" id="SPC34945.1"/>
    </source>
</evidence>
<dbReference type="GO" id="GO:0051607">
    <property type="term" value="P:defense response to virus"/>
    <property type="evidence" value="ECO:0007669"/>
    <property type="project" value="UniProtKB-KW"/>
</dbReference>
<dbReference type="GO" id="GO:0043571">
    <property type="term" value="P:maintenance of CRISPR repeat elements"/>
    <property type="evidence" value="ECO:0007669"/>
    <property type="project" value="InterPro"/>
</dbReference>
<keyword evidence="3" id="KW-1185">Reference proteome</keyword>